<keyword evidence="3" id="KW-0285">Flavoprotein</keyword>
<organism evidence="6 7">
    <name type="scientific">Clostridium innocuum</name>
    <dbReference type="NCBI Taxonomy" id="1522"/>
    <lineage>
        <taxon>Bacteria</taxon>
        <taxon>Bacillati</taxon>
        <taxon>Bacillota</taxon>
        <taxon>Clostridia</taxon>
        <taxon>Eubacteriales</taxon>
        <taxon>Clostridiaceae</taxon>
        <taxon>Clostridium</taxon>
    </lineage>
</organism>
<dbReference type="SUPFAM" id="SSF51412">
    <property type="entry name" value="Inosine monophosphate dehydrogenase (IMPDH)"/>
    <property type="match status" value="1"/>
</dbReference>
<evidence type="ECO:0000256" key="3">
    <source>
        <dbReference type="ARBA" id="ARBA00022630"/>
    </source>
</evidence>
<keyword evidence="5" id="KW-0560">Oxidoreductase</keyword>
<comment type="caution">
    <text evidence="6">The sequence shown here is derived from an EMBL/GenBank/DDBJ whole genome shotgun (WGS) entry which is preliminary data.</text>
</comment>
<dbReference type="InterPro" id="IPR004136">
    <property type="entry name" value="NMO"/>
</dbReference>
<evidence type="ECO:0000313" key="6">
    <source>
        <dbReference type="EMBL" id="RGC16332.1"/>
    </source>
</evidence>
<protein>
    <recommendedName>
        <fullName evidence="2">Probable nitronate monooxygenase</fullName>
    </recommendedName>
</protein>
<dbReference type="Proteomes" id="UP000260025">
    <property type="component" value="Unassembled WGS sequence"/>
</dbReference>
<dbReference type="InterPro" id="IPR013785">
    <property type="entry name" value="Aldolase_TIM"/>
</dbReference>
<dbReference type="OrthoDB" id="9778912at2"/>
<reference evidence="6 7" key="1">
    <citation type="submission" date="2018-08" db="EMBL/GenBank/DDBJ databases">
        <title>A genome reference for cultivated species of the human gut microbiota.</title>
        <authorList>
            <person name="Zou Y."/>
            <person name="Xue W."/>
            <person name="Luo G."/>
        </authorList>
    </citation>
    <scope>NUCLEOTIDE SEQUENCE [LARGE SCALE GENOMIC DNA]</scope>
    <source>
        <strain evidence="6 7">OF01-2LB</strain>
    </source>
</reference>
<evidence type="ECO:0000313" key="7">
    <source>
        <dbReference type="Proteomes" id="UP000260025"/>
    </source>
</evidence>
<dbReference type="PANTHER" id="PTHR32332">
    <property type="entry name" value="2-NITROPROPANE DIOXYGENASE"/>
    <property type="match status" value="1"/>
</dbReference>
<dbReference type="RefSeq" id="WP_117442794.1">
    <property type="nucleotide sequence ID" value="NZ_JAJFEN010000026.1"/>
</dbReference>
<accession>A0A3E2VZ21</accession>
<name>A0A3E2VZ21_CLOIN</name>
<gene>
    <name evidence="6" type="ORF">DXA38_08390</name>
</gene>
<keyword evidence="6" id="KW-0503">Monooxygenase</keyword>
<sequence length="352" mass="37444">MNKRIPIGSHHLEKPIIQGGMGVGVSLGNLAGAVMKEGGMGVISAAHPGYRKEGFWKDPLACNIEALKEEAAKARAHSEGRGLLGVNVMVASHHYEEYVKAAIAAGVDAILSGAGMPMNLPAVEGSEQVALAPIVSSGRAARLILKSWDRHYHRCPDFIVVEGSLAGGHLGFKKEELQAGNVKELSELVSEVLQETKAYEELYQRSIPVFAAGGVYTREDIEALLQIGASGVQMATRFIATTECDADVAFKQKIITAGKEDITLVSSPAGLPGRAVMTSFMRRAKEGRIAPTRCIGCMKPCVPASTPYCISDALVHSVAGDVENGLVFAGANAWRITEIVSVHDLMAELWDA</sequence>
<dbReference type="PANTHER" id="PTHR32332:SF18">
    <property type="entry name" value="2-NITROPROPANE DIOXYGENASE"/>
    <property type="match status" value="1"/>
</dbReference>
<dbReference type="Gene3D" id="3.20.20.70">
    <property type="entry name" value="Aldolase class I"/>
    <property type="match status" value="1"/>
</dbReference>
<dbReference type="Pfam" id="PF03060">
    <property type="entry name" value="NMO"/>
    <property type="match status" value="1"/>
</dbReference>
<keyword evidence="4" id="KW-0288">FMN</keyword>
<evidence type="ECO:0000256" key="5">
    <source>
        <dbReference type="ARBA" id="ARBA00023002"/>
    </source>
</evidence>
<dbReference type="GO" id="GO:0018580">
    <property type="term" value="F:nitronate monooxygenase activity"/>
    <property type="evidence" value="ECO:0007669"/>
    <property type="project" value="InterPro"/>
</dbReference>
<dbReference type="EMBL" id="QVEV01000009">
    <property type="protein sequence ID" value="RGC16332.1"/>
    <property type="molecule type" value="Genomic_DNA"/>
</dbReference>
<proteinExistence type="predicted"/>
<evidence type="ECO:0000256" key="4">
    <source>
        <dbReference type="ARBA" id="ARBA00022643"/>
    </source>
</evidence>
<dbReference type="CDD" id="cd04730">
    <property type="entry name" value="NPD_like"/>
    <property type="match status" value="1"/>
</dbReference>
<dbReference type="AlphaFoldDB" id="A0A3E2VZ21"/>
<evidence type="ECO:0000256" key="1">
    <source>
        <dbReference type="ARBA" id="ARBA00003535"/>
    </source>
</evidence>
<evidence type="ECO:0000256" key="2">
    <source>
        <dbReference type="ARBA" id="ARBA00013457"/>
    </source>
</evidence>
<comment type="function">
    <text evidence="1">Nitronate monooxygenase that uses molecular oxygen to catalyze the oxidative denitrification of alkyl nitronates. Acts on propionate 3-nitronate (P3N), the presumed physiological substrate. Probably functions in the detoxification of P3N, a metabolic poison produced by plants and fungi as a defense mechanism.</text>
</comment>